<evidence type="ECO:0000256" key="2">
    <source>
        <dbReference type="ARBA" id="ARBA00022448"/>
    </source>
</evidence>
<keyword evidence="2" id="KW-0813">Transport</keyword>
<dbReference type="Pfam" id="PF00005">
    <property type="entry name" value="ABC_tran"/>
    <property type="match status" value="1"/>
</dbReference>
<proteinExistence type="inferred from homology"/>
<keyword evidence="3" id="KW-0547">Nucleotide-binding</keyword>
<evidence type="ECO:0000256" key="1">
    <source>
        <dbReference type="ARBA" id="ARBA00005417"/>
    </source>
</evidence>
<feature type="domain" description="ABC transporter" evidence="5">
    <location>
        <begin position="6"/>
        <end position="231"/>
    </location>
</feature>
<dbReference type="EMBL" id="CP014907">
    <property type="protein sequence ID" value="ANZ58614.1"/>
    <property type="molecule type" value="Genomic_DNA"/>
</dbReference>
<protein>
    <submittedName>
        <fullName evidence="6">ABC transporter ATP-binding protein</fullName>
    </submittedName>
</protein>
<sequence>MSDLILETHDLWEEFSEKKILNNLSFKLKRGSFLSVVGENGVGKTTLVRIILGQLKPTHGTIKFFPNRKSIRIGYVPQFRNIDDEYPLSVKNFVALSFSGYKLPWLSRQERQQLKLVLQETDLEKIANEPLGRASGGEKQRAYLAQALTVRPDLLILDESTASLDPISKENLLRLVKKLNVDTGVTVLFVTHDIPLAKQFSDEYLLLQPNGYEVGPIDQLQVADYEGGQHV</sequence>
<organism evidence="6 7">
    <name type="scientific">Fructilactobacillus lindneri</name>
    <dbReference type="NCBI Taxonomy" id="53444"/>
    <lineage>
        <taxon>Bacteria</taxon>
        <taxon>Bacillati</taxon>
        <taxon>Bacillota</taxon>
        <taxon>Bacilli</taxon>
        <taxon>Lactobacillales</taxon>
        <taxon>Lactobacillaceae</taxon>
        <taxon>Fructilactobacillus</taxon>
    </lineage>
</organism>
<dbReference type="AlphaFoldDB" id="A0AB33BQC5"/>
<dbReference type="PANTHER" id="PTHR42734">
    <property type="entry name" value="METAL TRANSPORT SYSTEM ATP-BINDING PROTEIN TM_0124-RELATED"/>
    <property type="match status" value="1"/>
</dbReference>
<comment type="similarity">
    <text evidence="1">Belongs to the ABC transporter superfamily.</text>
</comment>
<dbReference type="KEGG" id="lle:AYR59_00390"/>
<reference evidence="6 7" key="1">
    <citation type="submission" date="2016-03" db="EMBL/GenBank/DDBJ databases">
        <title>Pediococcus and Lactobacillus from brewery environment - whole genome sequencing and assembly.</title>
        <authorList>
            <person name="Behr J."/>
            <person name="Geissler A.J."/>
            <person name="Vogel R.F."/>
        </authorList>
    </citation>
    <scope>NUCLEOTIDE SEQUENCE [LARGE SCALE GENOMIC DNA]</scope>
    <source>
        <strain evidence="6 7">TMW 1.481</strain>
    </source>
</reference>
<gene>
    <name evidence="6" type="ORF">AYR59_00390</name>
</gene>
<dbReference type="InterPro" id="IPR027417">
    <property type="entry name" value="P-loop_NTPase"/>
</dbReference>
<dbReference type="InterPro" id="IPR003439">
    <property type="entry name" value="ABC_transporter-like_ATP-bd"/>
</dbReference>
<keyword evidence="4 6" id="KW-0067">ATP-binding</keyword>
<evidence type="ECO:0000256" key="3">
    <source>
        <dbReference type="ARBA" id="ARBA00022741"/>
    </source>
</evidence>
<dbReference type="RefSeq" id="WP_065868656.1">
    <property type="nucleotide sequence ID" value="NZ_CP014907.1"/>
</dbReference>
<evidence type="ECO:0000313" key="6">
    <source>
        <dbReference type="EMBL" id="ANZ58614.1"/>
    </source>
</evidence>
<evidence type="ECO:0000256" key="4">
    <source>
        <dbReference type="ARBA" id="ARBA00022840"/>
    </source>
</evidence>
<dbReference type="InterPro" id="IPR003593">
    <property type="entry name" value="AAA+_ATPase"/>
</dbReference>
<dbReference type="GO" id="GO:0016887">
    <property type="term" value="F:ATP hydrolysis activity"/>
    <property type="evidence" value="ECO:0007669"/>
    <property type="project" value="InterPro"/>
</dbReference>
<dbReference type="Proteomes" id="UP000093346">
    <property type="component" value="Chromosome"/>
</dbReference>
<dbReference type="PROSITE" id="PS50893">
    <property type="entry name" value="ABC_TRANSPORTER_2"/>
    <property type="match status" value="1"/>
</dbReference>
<evidence type="ECO:0000313" key="7">
    <source>
        <dbReference type="Proteomes" id="UP000093346"/>
    </source>
</evidence>
<name>A0AB33BQC5_9LACO</name>
<accession>A0AB33BQC5</accession>
<dbReference type="SMART" id="SM00382">
    <property type="entry name" value="AAA"/>
    <property type="match status" value="1"/>
</dbReference>
<dbReference type="Gene3D" id="3.40.50.300">
    <property type="entry name" value="P-loop containing nucleotide triphosphate hydrolases"/>
    <property type="match status" value="1"/>
</dbReference>
<dbReference type="InterPro" id="IPR050153">
    <property type="entry name" value="Metal_Ion_Import_ABC"/>
</dbReference>
<evidence type="ECO:0000259" key="5">
    <source>
        <dbReference type="PROSITE" id="PS50893"/>
    </source>
</evidence>
<dbReference type="SUPFAM" id="SSF52540">
    <property type="entry name" value="P-loop containing nucleoside triphosphate hydrolases"/>
    <property type="match status" value="1"/>
</dbReference>
<dbReference type="PANTHER" id="PTHR42734:SF17">
    <property type="entry name" value="METAL TRANSPORT SYSTEM ATP-BINDING PROTEIN TM_0124-RELATED"/>
    <property type="match status" value="1"/>
</dbReference>
<dbReference type="GO" id="GO:0005524">
    <property type="term" value="F:ATP binding"/>
    <property type="evidence" value="ECO:0007669"/>
    <property type="project" value="UniProtKB-KW"/>
</dbReference>